<gene>
    <name evidence="2" type="ORF">FE263_13895</name>
</gene>
<accession>A0A5R9J5G3</accession>
<sequence>MRKFITHLHDGVVATVMAITSITPLIPAPATAWGWHDGWRRSWGWHAGYRWHPGLGWAPPGPVVRAAAAVVVGPV</sequence>
<keyword evidence="1" id="KW-0812">Transmembrane</keyword>
<keyword evidence="1" id="KW-1133">Transmembrane helix</keyword>
<dbReference type="EMBL" id="VCDI01000004">
    <property type="protein sequence ID" value="TLU72199.1"/>
    <property type="molecule type" value="Genomic_DNA"/>
</dbReference>
<dbReference type="Proteomes" id="UP000305654">
    <property type="component" value="Unassembled WGS sequence"/>
</dbReference>
<dbReference type="RefSeq" id="WP_138326605.1">
    <property type="nucleotide sequence ID" value="NZ_VCDI01000004.1"/>
</dbReference>
<evidence type="ECO:0000313" key="2">
    <source>
        <dbReference type="EMBL" id="TLU72199.1"/>
    </source>
</evidence>
<dbReference type="AlphaFoldDB" id="A0A5R9J5G3"/>
<keyword evidence="3" id="KW-1185">Reference proteome</keyword>
<feature type="transmembrane region" description="Helical" evidence="1">
    <location>
        <begin position="12"/>
        <end position="35"/>
    </location>
</feature>
<keyword evidence="1" id="KW-0472">Membrane</keyword>
<name>A0A5R9J5G3_9PROT</name>
<evidence type="ECO:0000256" key="1">
    <source>
        <dbReference type="SAM" id="Phobius"/>
    </source>
</evidence>
<comment type="caution">
    <text evidence="2">The sequence shown here is derived from an EMBL/GenBank/DDBJ whole genome shotgun (WGS) entry which is preliminary data.</text>
</comment>
<evidence type="ECO:0000313" key="3">
    <source>
        <dbReference type="Proteomes" id="UP000305654"/>
    </source>
</evidence>
<organism evidence="2 3">
    <name type="scientific">Lichenicoccus roseus</name>
    <dbReference type="NCBI Taxonomy" id="2683649"/>
    <lineage>
        <taxon>Bacteria</taxon>
        <taxon>Pseudomonadati</taxon>
        <taxon>Pseudomonadota</taxon>
        <taxon>Alphaproteobacteria</taxon>
        <taxon>Acetobacterales</taxon>
        <taxon>Acetobacteraceae</taxon>
        <taxon>Lichenicoccus</taxon>
    </lineage>
</organism>
<proteinExistence type="predicted"/>
<reference evidence="2 3" key="1">
    <citation type="submission" date="2019-05" db="EMBL/GenBank/DDBJ databases">
        <authorList>
            <person name="Pankratov T."/>
            <person name="Grouzdev D."/>
        </authorList>
    </citation>
    <scope>NUCLEOTIDE SEQUENCE [LARGE SCALE GENOMIC DNA]</scope>
    <source>
        <strain evidence="2 3">KEBCLARHB70R</strain>
    </source>
</reference>
<protein>
    <submittedName>
        <fullName evidence="2">Uncharacterized protein</fullName>
    </submittedName>
</protein>